<evidence type="ECO:0000256" key="4">
    <source>
        <dbReference type="ARBA" id="ARBA00022777"/>
    </source>
</evidence>
<evidence type="ECO:0000256" key="3">
    <source>
        <dbReference type="ARBA" id="ARBA00022741"/>
    </source>
</evidence>
<dbReference type="Pfam" id="PF02224">
    <property type="entry name" value="Cytidylate_kin"/>
    <property type="match status" value="1"/>
</dbReference>
<dbReference type="GO" id="GO:0036430">
    <property type="term" value="F:CMP kinase activity"/>
    <property type="evidence" value="ECO:0007669"/>
    <property type="project" value="RHEA"/>
</dbReference>
<comment type="similarity">
    <text evidence="1 8">Belongs to the cytidylate kinase family. Type 1 subfamily.</text>
</comment>
<dbReference type="GO" id="GO:0005829">
    <property type="term" value="C:cytosol"/>
    <property type="evidence" value="ECO:0007669"/>
    <property type="project" value="TreeGrafter"/>
</dbReference>
<keyword evidence="5 8" id="KW-0067">ATP-binding</keyword>
<keyword evidence="4 8" id="KW-0418">Kinase</keyword>
<evidence type="ECO:0000256" key="7">
    <source>
        <dbReference type="ARBA" id="ARBA00048478"/>
    </source>
</evidence>
<dbReference type="GO" id="GO:0015949">
    <property type="term" value="P:nucleobase-containing small molecule interconversion"/>
    <property type="evidence" value="ECO:0007669"/>
    <property type="project" value="TreeGrafter"/>
</dbReference>
<organism evidence="10 11">
    <name type="scientific">Nitrosomonas halophila</name>
    <dbReference type="NCBI Taxonomy" id="44576"/>
    <lineage>
        <taxon>Bacteria</taxon>
        <taxon>Pseudomonadati</taxon>
        <taxon>Pseudomonadota</taxon>
        <taxon>Betaproteobacteria</taxon>
        <taxon>Nitrosomonadales</taxon>
        <taxon>Nitrosomonadaceae</taxon>
        <taxon>Nitrosomonas</taxon>
    </lineage>
</organism>
<evidence type="ECO:0000259" key="9">
    <source>
        <dbReference type="Pfam" id="PF02224"/>
    </source>
</evidence>
<keyword evidence="8" id="KW-0963">Cytoplasm</keyword>
<dbReference type="AlphaFoldDB" id="A0A1H3HFE8"/>
<proteinExistence type="inferred from homology"/>
<keyword evidence="2 8" id="KW-0808">Transferase</keyword>
<evidence type="ECO:0000256" key="8">
    <source>
        <dbReference type="HAMAP-Rule" id="MF_00238"/>
    </source>
</evidence>
<evidence type="ECO:0000313" key="11">
    <source>
        <dbReference type="Proteomes" id="UP000198640"/>
    </source>
</evidence>
<evidence type="ECO:0000256" key="5">
    <source>
        <dbReference type="ARBA" id="ARBA00022840"/>
    </source>
</evidence>
<comment type="catalytic activity">
    <reaction evidence="6 8">
        <text>dCMP + ATP = dCDP + ADP</text>
        <dbReference type="Rhea" id="RHEA:25094"/>
        <dbReference type="ChEBI" id="CHEBI:30616"/>
        <dbReference type="ChEBI" id="CHEBI:57566"/>
        <dbReference type="ChEBI" id="CHEBI:58593"/>
        <dbReference type="ChEBI" id="CHEBI:456216"/>
        <dbReference type="EC" id="2.7.4.25"/>
    </reaction>
</comment>
<name>A0A1H3HFE8_9PROT</name>
<gene>
    <name evidence="8" type="primary">cmk</name>
    <name evidence="10" type="ORF">SAMN05421881_101937</name>
</gene>
<feature type="domain" description="Cytidylate kinase" evidence="9">
    <location>
        <begin position="15"/>
        <end position="223"/>
    </location>
</feature>
<dbReference type="PANTHER" id="PTHR21299:SF2">
    <property type="entry name" value="CYTIDYLATE KINASE"/>
    <property type="match status" value="1"/>
</dbReference>
<dbReference type="Proteomes" id="UP000198640">
    <property type="component" value="Unassembled WGS sequence"/>
</dbReference>
<dbReference type="InterPro" id="IPR027417">
    <property type="entry name" value="P-loop_NTPase"/>
</dbReference>
<evidence type="ECO:0000256" key="1">
    <source>
        <dbReference type="ARBA" id="ARBA00009427"/>
    </source>
</evidence>
<dbReference type="Gene3D" id="3.40.50.300">
    <property type="entry name" value="P-loop containing nucleotide triphosphate hydrolases"/>
    <property type="match status" value="1"/>
</dbReference>
<dbReference type="GO" id="GO:0005524">
    <property type="term" value="F:ATP binding"/>
    <property type="evidence" value="ECO:0007669"/>
    <property type="project" value="UniProtKB-UniRule"/>
</dbReference>
<evidence type="ECO:0000313" key="10">
    <source>
        <dbReference type="EMBL" id="SDY13389.1"/>
    </source>
</evidence>
<dbReference type="EMBL" id="FNOY01000019">
    <property type="protein sequence ID" value="SDY13389.1"/>
    <property type="molecule type" value="Genomic_DNA"/>
</dbReference>
<protein>
    <recommendedName>
        <fullName evidence="8">Cytidylate kinase</fullName>
        <shortName evidence="8">CK</shortName>
        <ecNumber evidence="8">2.7.4.25</ecNumber>
    </recommendedName>
    <alternativeName>
        <fullName evidence="8">Cytidine monophosphate kinase</fullName>
        <shortName evidence="8">CMP kinase</shortName>
    </alternativeName>
</protein>
<feature type="binding site" evidence="8">
    <location>
        <begin position="19"/>
        <end position="27"/>
    </location>
    <ligand>
        <name>ATP</name>
        <dbReference type="ChEBI" id="CHEBI:30616"/>
    </ligand>
</feature>
<dbReference type="PANTHER" id="PTHR21299">
    <property type="entry name" value="CYTIDYLATE KINASE/PANTOATE-BETA-ALANINE LIGASE"/>
    <property type="match status" value="1"/>
</dbReference>
<dbReference type="NCBIfam" id="TIGR00017">
    <property type="entry name" value="cmk"/>
    <property type="match status" value="1"/>
</dbReference>
<sequence length="234" mass="25608">MQVPYKMNDSAVPVITLDGPSASGKGTIARLASQALGFHYLDSGALYRLVALAAMQANVDAHDEQRLADIALHLDVVFSDTSVWLDGKNVGDEIRAESCGEFASRIAHLPALRAGLLDRQRAFRKPPGLVADGRDMGSVVFPDAVLKIYLTASTEERAHRRYKQLMDKGISANIENLLQALRERDERDSNRALSPLQRSGDAKLLDTTCLTIEQVVDKVLEMYAETRDKASGDA</sequence>
<dbReference type="CDD" id="cd02020">
    <property type="entry name" value="CMPK"/>
    <property type="match status" value="1"/>
</dbReference>
<accession>A0A1H3HFE8</accession>
<comment type="catalytic activity">
    <reaction evidence="7 8">
        <text>CMP + ATP = CDP + ADP</text>
        <dbReference type="Rhea" id="RHEA:11600"/>
        <dbReference type="ChEBI" id="CHEBI:30616"/>
        <dbReference type="ChEBI" id="CHEBI:58069"/>
        <dbReference type="ChEBI" id="CHEBI:60377"/>
        <dbReference type="ChEBI" id="CHEBI:456216"/>
        <dbReference type="EC" id="2.7.4.25"/>
    </reaction>
</comment>
<dbReference type="CDD" id="cd02019">
    <property type="entry name" value="NK"/>
    <property type="match status" value="1"/>
</dbReference>
<dbReference type="GO" id="GO:0036431">
    <property type="term" value="F:dCMP kinase activity"/>
    <property type="evidence" value="ECO:0007669"/>
    <property type="project" value="InterPro"/>
</dbReference>
<comment type="subcellular location">
    <subcellularLocation>
        <location evidence="8">Cytoplasm</location>
    </subcellularLocation>
</comment>
<evidence type="ECO:0000256" key="6">
    <source>
        <dbReference type="ARBA" id="ARBA00047615"/>
    </source>
</evidence>
<dbReference type="InterPro" id="IPR011994">
    <property type="entry name" value="Cytidylate_kinase_dom"/>
</dbReference>
<reference evidence="10 11" key="1">
    <citation type="submission" date="2016-10" db="EMBL/GenBank/DDBJ databases">
        <authorList>
            <person name="de Groot N.N."/>
        </authorList>
    </citation>
    <scope>NUCLEOTIDE SEQUENCE [LARGE SCALE GENOMIC DNA]</scope>
    <source>
        <strain evidence="10 11">Nm1</strain>
    </source>
</reference>
<dbReference type="STRING" id="44576.SAMN05421881_101937"/>
<keyword evidence="11" id="KW-1185">Reference proteome</keyword>
<dbReference type="EC" id="2.7.4.25" evidence="8"/>
<dbReference type="InterPro" id="IPR003136">
    <property type="entry name" value="Cytidylate_kin"/>
</dbReference>
<dbReference type="SUPFAM" id="SSF52540">
    <property type="entry name" value="P-loop containing nucleoside triphosphate hydrolases"/>
    <property type="match status" value="1"/>
</dbReference>
<keyword evidence="3 8" id="KW-0547">Nucleotide-binding</keyword>
<dbReference type="GO" id="GO:0006220">
    <property type="term" value="P:pyrimidine nucleotide metabolic process"/>
    <property type="evidence" value="ECO:0007669"/>
    <property type="project" value="UniProtKB-UniRule"/>
</dbReference>
<evidence type="ECO:0000256" key="2">
    <source>
        <dbReference type="ARBA" id="ARBA00022679"/>
    </source>
</evidence>
<dbReference type="HAMAP" id="MF_00238">
    <property type="entry name" value="Cytidyl_kinase_type1"/>
    <property type="match status" value="1"/>
</dbReference>